<evidence type="ECO:0000313" key="2">
    <source>
        <dbReference type="EMBL" id="JAS91869.1"/>
    </source>
</evidence>
<reference evidence="2" key="1">
    <citation type="submission" date="2015-11" db="EMBL/GenBank/DDBJ databases">
        <title>De novo transcriptome assembly of four potential Pierce s Disease insect vectors from Arizona vineyards.</title>
        <authorList>
            <person name="Tassone E.E."/>
        </authorList>
    </citation>
    <scope>NUCLEOTIDE SEQUENCE</scope>
</reference>
<proteinExistence type="predicted"/>
<name>A0A1B6IY80_9HEMI</name>
<keyword evidence="1" id="KW-0732">Signal</keyword>
<sequence>MTSIKRVKALVLIITAQTAIRHTHLHRMNRLTLLAVLLSAVSVHSESLDSLDMQAGDVISCHLNGFLGTLGAKHWMLATGPETVIHTVTDGSKSHSTTAHIREMHRSGVGGCDKSSCQNWGKDYDGRTREEAVANAMTYKDDVFYYDISGCNCQHWVNKWTKGAGGYSSSSAWWAMPYCKAH</sequence>
<dbReference type="Gene3D" id="3.90.1720.10">
    <property type="entry name" value="endopeptidase domain like (from Nostoc punctiforme)"/>
    <property type="match status" value="1"/>
</dbReference>
<protein>
    <recommendedName>
        <fullName evidence="3">LRAT domain-containing protein</fullName>
    </recommendedName>
</protein>
<evidence type="ECO:0000256" key="1">
    <source>
        <dbReference type="SAM" id="SignalP"/>
    </source>
</evidence>
<accession>A0A1B6IY80</accession>
<dbReference type="EMBL" id="GECU01015837">
    <property type="protein sequence ID" value="JAS91869.1"/>
    <property type="molecule type" value="Transcribed_RNA"/>
</dbReference>
<gene>
    <name evidence="2" type="ORF">g.51940</name>
</gene>
<feature type="signal peptide" evidence="1">
    <location>
        <begin position="1"/>
        <end position="45"/>
    </location>
</feature>
<organism evidence="2">
    <name type="scientific">Homalodisca liturata</name>
    <dbReference type="NCBI Taxonomy" id="320908"/>
    <lineage>
        <taxon>Eukaryota</taxon>
        <taxon>Metazoa</taxon>
        <taxon>Ecdysozoa</taxon>
        <taxon>Arthropoda</taxon>
        <taxon>Hexapoda</taxon>
        <taxon>Insecta</taxon>
        <taxon>Pterygota</taxon>
        <taxon>Neoptera</taxon>
        <taxon>Paraneoptera</taxon>
        <taxon>Hemiptera</taxon>
        <taxon>Auchenorrhyncha</taxon>
        <taxon>Membracoidea</taxon>
        <taxon>Cicadellidae</taxon>
        <taxon>Cicadellinae</taxon>
        <taxon>Proconiini</taxon>
        <taxon>Homalodisca</taxon>
    </lineage>
</organism>
<feature type="chain" id="PRO_5008585382" description="LRAT domain-containing protein" evidence="1">
    <location>
        <begin position="46"/>
        <end position="182"/>
    </location>
</feature>
<evidence type="ECO:0008006" key="3">
    <source>
        <dbReference type="Google" id="ProtNLM"/>
    </source>
</evidence>
<dbReference type="AlphaFoldDB" id="A0A1B6IY80"/>